<dbReference type="AlphaFoldDB" id="A0A426ZXM4"/>
<accession>A0A426ZXM4</accession>
<evidence type="ECO:0000256" key="1">
    <source>
        <dbReference type="SAM" id="SignalP"/>
    </source>
</evidence>
<evidence type="ECO:0000313" key="2">
    <source>
        <dbReference type="EMBL" id="RRT68721.1"/>
    </source>
</evidence>
<dbReference type="EMBL" id="AMZH03004603">
    <property type="protein sequence ID" value="RRT68721.1"/>
    <property type="molecule type" value="Genomic_DNA"/>
</dbReference>
<gene>
    <name evidence="2" type="ORF">B296_00027132</name>
</gene>
<feature type="signal peptide" evidence="1">
    <location>
        <begin position="1"/>
        <end position="21"/>
    </location>
</feature>
<protein>
    <recommendedName>
        <fullName evidence="4">Secreted protein</fullName>
    </recommendedName>
</protein>
<name>A0A426ZXM4_ENSVE</name>
<evidence type="ECO:0008006" key="4">
    <source>
        <dbReference type="Google" id="ProtNLM"/>
    </source>
</evidence>
<evidence type="ECO:0000313" key="3">
    <source>
        <dbReference type="Proteomes" id="UP000287651"/>
    </source>
</evidence>
<proteinExistence type="predicted"/>
<dbReference type="PROSITE" id="PS51257">
    <property type="entry name" value="PROKAR_LIPOPROTEIN"/>
    <property type="match status" value="1"/>
</dbReference>
<organism evidence="2 3">
    <name type="scientific">Ensete ventricosum</name>
    <name type="common">Abyssinian banana</name>
    <name type="synonym">Musa ensete</name>
    <dbReference type="NCBI Taxonomy" id="4639"/>
    <lineage>
        <taxon>Eukaryota</taxon>
        <taxon>Viridiplantae</taxon>
        <taxon>Streptophyta</taxon>
        <taxon>Embryophyta</taxon>
        <taxon>Tracheophyta</taxon>
        <taxon>Spermatophyta</taxon>
        <taxon>Magnoliopsida</taxon>
        <taxon>Liliopsida</taxon>
        <taxon>Zingiberales</taxon>
        <taxon>Musaceae</taxon>
        <taxon>Ensete</taxon>
    </lineage>
</organism>
<keyword evidence="1" id="KW-0732">Signal</keyword>
<comment type="caution">
    <text evidence="2">The sequence shown here is derived from an EMBL/GenBank/DDBJ whole genome shotgun (WGS) entry which is preliminary data.</text>
</comment>
<feature type="chain" id="PRO_5019192414" description="Secreted protein" evidence="1">
    <location>
        <begin position="22"/>
        <end position="80"/>
    </location>
</feature>
<dbReference type="Proteomes" id="UP000287651">
    <property type="component" value="Unassembled WGS sequence"/>
</dbReference>
<reference evidence="2 3" key="1">
    <citation type="journal article" date="2014" name="Agronomy (Basel)">
        <title>A Draft Genome Sequence for Ensete ventricosum, the Drought-Tolerant Tree Against Hunger.</title>
        <authorList>
            <person name="Harrison J."/>
            <person name="Moore K.A."/>
            <person name="Paszkiewicz K."/>
            <person name="Jones T."/>
            <person name="Grant M."/>
            <person name="Ambacheew D."/>
            <person name="Muzemil S."/>
            <person name="Studholme D.J."/>
        </authorList>
    </citation>
    <scope>NUCLEOTIDE SEQUENCE [LARGE SCALE GENOMIC DNA]</scope>
</reference>
<sequence>MCKRRCSVPPVVALWAGVASCGHLARRWPALVDGYSYRGFAIGSHPCTHRQLAYGCCGDRISLKIQIQIERIKKVKRHPL</sequence>